<evidence type="ECO:0000259" key="2">
    <source>
        <dbReference type="Pfam" id="PF20737"/>
    </source>
</evidence>
<keyword evidence="3" id="KW-0378">Hydrolase</keyword>
<name>A0AAW7XCN0_9GAMM</name>
<feature type="domain" description="Non-reducing end beta-L-arabinofuranosidase-like GH127 middle" evidence="1">
    <location>
        <begin position="2"/>
        <end position="38"/>
    </location>
</feature>
<dbReference type="EMBL" id="JAUOPB010000433">
    <property type="protein sequence ID" value="MDO6425214.1"/>
    <property type="molecule type" value="Genomic_DNA"/>
</dbReference>
<evidence type="ECO:0000313" key="4">
    <source>
        <dbReference type="Proteomes" id="UP001169760"/>
    </source>
</evidence>
<evidence type="ECO:0000259" key="1">
    <source>
        <dbReference type="Pfam" id="PF20736"/>
    </source>
</evidence>
<dbReference type="InterPro" id="IPR049174">
    <property type="entry name" value="Beta-AFase-like"/>
</dbReference>
<comment type="caution">
    <text evidence="3">The sequence shown here is derived from an EMBL/GenBank/DDBJ whole genome shotgun (WGS) entry which is preliminary data.</text>
</comment>
<dbReference type="GO" id="GO:0016787">
    <property type="term" value="F:hydrolase activity"/>
    <property type="evidence" value="ECO:0007669"/>
    <property type="project" value="UniProtKB-KW"/>
</dbReference>
<dbReference type="InterPro" id="IPR049049">
    <property type="entry name" value="Beta-AFase-like_GH127_C"/>
</dbReference>
<dbReference type="AlphaFoldDB" id="A0AAW7XCN0"/>
<dbReference type="InterPro" id="IPR049046">
    <property type="entry name" value="Beta-AFase-like_GH127_middle"/>
</dbReference>
<dbReference type="PANTHER" id="PTHR43465">
    <property type="entry name" value="DUF1680 DOMAIN PROTEIN (AFU_ORTHOLOGUE AFUA_1G08910)"/>
    <property type="match status" value="1"/>
</dbReference>
<proteinExistence type="predicted"/>
<accession>A0AAW7XCN0</accession>
<organism evidence="3 4">
    <name type="scientific">Saccharophagus degradans</name>
    <dbReference type="NCBI Taxonomy" id="86304"/>
    <lineage>
        <taxon>Bacteria</taxon>
        <taxon>Pseudomonadati</taxon>
        <taxon>Pseudomonadota</taxon>
        <taxon>Gammaproteobacteria</taxon>
        <taxon>Cellvibrionales</taxon>
        <taxon>Cellvibrionaceae</taxon>
        <taxon>Saccharophagus</taxon>
    </lineage>
</organism>
<feature type="non-terminal residue" evidence="3">
    <location>
        <position position="1"/>
    </location>
</feature>
<feature type="non-terminal residue" evidence="3">
    <location>
        <position position="82"/>
    </location>
</feature>
<protein>
    <submittedName>
        <fullName evidence="3">Glycoside hydrolase family 127 protein</fullName>
    </submittedName>
</protein>
<dbReference type="Proteomes" id="UP001169760">
    <property type="component" value="Unassembled WGS sequence"/>
</dbReference>
<dbReference type="PANTHER" id="PTHR43465:SF1">
    <property type="entry name" value="NON-REDUCING END BETA-L-ARABINOFURANOSIDASE"/>
    <property type="match status" value="1"/>
</dbReference>
<evidence type="ECO:0000313" key="3">
    <source>
        <dbReference type="EMBL" id="MDO6425214.1"/>
    </source>
</evidence>
<dbReference type="Pfam" id="PF20737">
    <property type="entry name" value="Glyco_hydro127C"/>
    <property type="match status" value="1"/>
</dbReference>
<dbReference type="Pfam" id="PF20736">
    <property type="entry name" value="Glyco_hydro127M"/>
    <property type="match status" value="1"/>
</dbReference>
<gene>
    <name evidence="3" type="ORF">Q4521_22240</name>
</gene>
<feature type="domain" description="Non-reducing end beta-L-arabinofuranosidase-like GH127 C-terminal" evidence="2">
    <location>
        <begin position="41"/>
        <end position="76"/>
    </location>
</feature>
<reference evidence="3" key="1">
    <citation type="submission" date="2023-07" db="EMBL/GenBank/DDBJ databases">
        <title>Genome content predicts the carbon catabolic preferences of heterotrophic bacteria.</title>
        <authorList>
            <person name="Gralka M."/>
        </authorList>
    </citation>
    <scope>NUCLEOTIDE SEQUENCE</scope>
    <source>
        <strain evidence="3">I3M17_2</strain>
    </source>
</reference>
<sequence length="82" mass="9096">SKVLVNGKDTNVAIQPGTYATINRNWKKGDVITLDMPMDIKLLEGNPLIEEVRNQAAVKRGPVVYCVESPDLPKNTDILNVY</sequence>